<dbReference type="GeneID" id="41973392"/>
<keyword evidence="2" id="KW-0276">Fatty acid metabolism</keyword>
<dbReference type="AlphaFoldDB" id="A0A507AUV7"/>
<dbReference type="Gene3D" id="3.90.226.10">
    <property type="entry name" value="2-enoyl-CoA Hydratase, Chain A, domain 1"/>
    <property type="match status" value="1"/>
</dbReference>
<evidence type="ECO:0000256" key="7">
    <source>
        <dbReference type="ARBA" id="ARBA00040545"/>
    </source>
</evidence>
<dbReference type="Gene3D" id="1.10.12.10">
    <property type="entry name" value="Lyase 2-enoyl-coa Hydratase, Chain A, domain 2"/>
    <property type="match status" value="1"/>
</dbReference>
<keyword evidence="3" id="KW-0809">Transit peptide</keyword>
<evidence type="ECO:0000256" key="1">
    <source>
        <dbReference type="ARBA" id="ARBA00004173"/>
    </source>
</evidence>
<reference evidence="8 9" key="1">
    <citation type="submission" date="2019-06" db="EMBL/GenBank/DDBJ databases">
        <title>Draft genome sequence of the filamentous fungus Phialemoniopsis curvata isolated from diesel fuel.</title>
        <authorList>
            <person name="Varaljay V.A."/>
            <person name="Lyon W.J."/>
            <person name="Crouch A.L."/>
            <person name="Drake C.E."/>
            <person name="Hollomon J.M."/>
            <person name="Nadeau L.J."/>
            <person name="Nunn H.S."/>
            <person name="Stevenson B.S."/>
            <person name="Bojanowski C.L."/>
            <person name="Crookes-Goodson W.J."/>
        </authorList>
    </citation>
    <scope>NUCLEOTIDE SEQUENCE [LARGE SCALE GENOMIC DNA]</scope>
    <source>
        <strain evidence="8 9">D216</strain>
    </source>
</reference>
<evidence type="ECO:0000256" key="3">
    <source>
        <dbReference type="ARBA" id="ARBA00022946"/>
    </source>
</evidence>
<evidence type="ECO:0000256" key="6">
    <source>
        <dbReference type="ARBA" id="ARBA00037410"/>
    </source>
</evidence>
<dbReference type="GO" id="GO:0006631">
    <property type="term" value="P:fatty acid metabolic process"/>
    <property type="evidence" value="ECO:0007669"/>
    <property type="project" value="UniProtKB-KW"/>
</dbReference>
<comment type="caution">
    <text evidence="8">The sequence shown here is derived from an EMBL/GenBank/DDBJ whole genome shotgun (WGS) entry which is preliminary data.</text>
</comment>
<dbReference type="STRING" id="1093900.A0A507AUV7"/>
<keyword evidence="9" id="KW-1185">Reference proteome</keyword>
<dbReference type="GO" id="GO:0016836">
    <property type="term" value="F:hydro-lyase activity"/>
    <property type="evidence" value="ECO:0007669"/>
    <property type="project" value="TreeGrafter"/>
</dbReference>
<dbReference type="PANTHER" id="PTHR43602:SF1">
    <property type="entry name" value="ENOYL-COA HYDRATASE DOMAIN-CONTAINING PROTEIN 3, MITOCHONDRIAL"/>
    <property type="match status" value="1"/>
</dbReference>
<dbReference type="OrthoDB" id="2139957at2759"/>
<dbReference type="CDD" id="cd06558">
    <property type="entry name" value="crotonase-like"/>
    <property type="match status" value="1"/>
</dbReference>
<dbReference type="EMBL" id="SKBQ01000032">
    <property type="protein sequence ID" value="TPX13742.1"/>
    <property type="molecule type" value="Genomic_DNA"/>
</dbReference>
<evidence type="ECO:0000313" key="8">
    <source>
        <dbReference type="EMBL" id="TPX13742.1"/>
    </source>
</evidence>
<dbReference type="InterPro" id="IPR001753">
    <property type="entry name" value="Enoyl-CoA_hydra/iso"/>
</dbReference>
<keyword evidence="4" id="KW-0443">Lipid metabolism</keyword>
<protein>
    <recommendedName>
        <fullName evidence="7">Enoyl-CoA hydratase domain-containing protein 3, mitochondrial</fullName>
    </recommendedName>
</protein>
<organism evidence="8 9">
    <name type="scientific">Thyridium curvatum</name>
    <dbReference type="NCBI Taxonomy" id="1093900"/>
    <lineage>
        <taxon>Eukaryota</taxon>
        <taxon>Fungi</taxon>
        <taxon>Dikarya</taxon>
        <taxon>Ascomycota</taxon>
        <taxon>Pezizomycotina</taxon>
        <taxon>Sordariomycetes</taxon>
        <taxon>Sordariomycetidae</taxon>
        <taxon>Thyridiales</taxon>
        <taxon>Thyridiaceae</taxon>
        <taxon>Thyridium</taxon>
    </lineage>
</organism>
<dbReference type="SUPFAM" id="SSF52096">
    <property type="entry name" value="ClpP/crotonase"/>
    <property type="match status" value="1"/>
</dbReference>
<proteinExistence type="predicted"/>
<dbReference type="GO" id="GO:0005739">
    <property type="term" value="C:mitochondrion"/>
    <property type="evidence" value="ECO:0007669"/>
    <property type="project" value="UniProtKB-SubCell"/>
</dbReference>
<comment type="subcellular location">
    <subcellularLocation>
        <location evidence="1">Mitochondrion</location>
    </subcellularLocation>
</comment>
<dbReference type="Pfam" id="PF00378">
    <property type="entry name" value="ECH_1"/>
    <property type="match status" value="1"/>
</dbReference>
<dbReference type="PANTHER" id="PTHR43602">
    <property type="match status" value="1"/>
</dbReference>
<dbReference type="InterPro" id="IPR052377">
    <property type="entry name" value="Mitochondrial_ECH-domain"/>
</dbReference>
<evidence type="ECO:0000256" key="2">
    <source>
        <dbReference type="ARBA" id="ARBA00022832"/>
    </source>
</evidence>
<dbReference type="InterPro" id="IPR014748">
    <property type="entry name" value="Enoyl-CoA_hydra_C"/>
</dbReference>
<evidence type="ECO:0000256" key="5">
    <source>
        <dbReference type="ARBA" id="ARBA00023128"/>
    </source>
</evidence>
<sequence>MTPLPFPRLPPKAAYIFLNNPSKRNALSLAVLRDLRAQLHAHLSPPQSPGRPLLLPAFRPSLLPALEAASRDPAAEHAWLLHSSAWRALRAGLPTVLVLRSAPGPVFSSGHDLRELSGLSGDEVRETFRLCAEVMTLLRRSPAPVVCAVQGLATAAGCQLALSADVTVAPRGTPFALPGMSIGLPCTSPSTAVSRRASSPALAYRMFATAEGVRAEDLGGAVDVVDGGEEALEERVAQLVAGLAGTSGQAQAFGKWAFWTQMGIRGGDLAGLEGEGMVGGGDGYEEAVSWAGRVMALHAKVDDAREGMEAFLGKRKPEWKT</sequence>
<keyword evidence="5" id="KW-0496">Mitochondrion</keyword>
<accession>A0A507AUV7</accession>
<evidence type="ECO:0000313" key="9">
    <source>
        <dbReference type="Proteomes" id="UP000319257"/>
    </source>
</evidence>
<name>A0A507AUV7_9PEZI</name>
<comment type="function">
    <text evidence="6">May play a role in fatty acid biosynthesis and insulin sensitivity.</text>
</comment>
<dbReference type="RefSeq" id="XP_030995453.1">
    <property type="nucleotide sequence ID" value="XM_031140522.1"/>
</dbReference>
<dbReference type="InParanoid" id="A0A507AUV7"/>
<gene>
    <name evidence="8" type="ORF">E0L32_005945</name>
</gene>
<dbReference type="Proteomes" id="UP000319257">
    <property type="component" value="Unassembled WGS sequence"/>
</dbReference>
<dbReference type="InterPro" id="IPR029045">
    <property type="entry name" value="ClpP/crotonase-like_dom_sf"/>
</dbReference>
<evidence type="ECO:0000256" key="4">
    <source>
        <dbReference type="ARBA" id="ARBA00023098"/>
    </source>
</evidence>